<gene>
    <name evidence="1" type="ORF">J4032_07100</name>
</gene>
<proteinExistence type="predicted"/>
<dbReference type="Proteomes" id="UP000828924">
    <property type="component" value="Chromosome"/>
</dbReference>
<evidence type="ECO:0000313" key="1">
    <source>
        <dbReference type="EMBL" id="UNM11323.1"/>
    </source>
</evidence>
<name>A0ABY3WFI5_9ACTN</name>
<dbReference type="InterPro" id="IPR036412">
    <property type="entry name" value="HAD-like_sf"/>
</dbReference>
<dbReference type="EMBL" id="CP071872">
    <property type="protein sequence ID" value="UNM11323.1"/>
    <property type="molecule type" value="Genomic_DNA"/>
</dbReference>
<dbReference type="Gene3D" id="3.40.50.1000">
    <property type="entry name" value="HAD superfamily/HAD-like"/>
    <property type="match status" value="1"/>
</dbReference>
<sequence>MQLLALFDLDNTLIDRQGGLQEWVRDFSAARALPSHAECLVADTLRERAYPADFERLRDSLGLADSVDSLWGEYVDGMASRARCRVGLHGDLRCMREAGWTLGVITNGAADIQRAKLESGVWCTIG</sequence>
<protein>
    <submittedName>
        <fullName evidence="1">HAD hydrolase-like protein</fullName>
    </submittedName>
</protein>
<dbReference type="RefSeq" id="WP_242329871.1">
    <property type="nucleotide sequence ID" value="NZ_CP071872.1"/>
</dbReference>
<keyword evidence="2" id="KW-1185">Reference proteome</keyword>
<reference evidence="1 2" key="1">
    <citation type="submission" date="2021-03" db="EMBL/GenBank/DDBJ databases">
        <title>Complete genome of Streptomyces formicae strain 1H-GS9 (DSM 100524).</title>
        <authorList>
            <person name="Atanasov K.E."/>
            <person name="Altabella T."/>
            <person name="Ferrer A."/>
        </authorList>
    </citation>
    <scope>NUCLEOTIDE SEQUENCE [LARGE SCALE GENOMIC DNA]</scope>
    <source>
        <strain evidence="1 2">1H-GS9</strain>
    </source>
</reference>
<evidence type="ECO:0000313" key="2">
    <source>
        <dbReference type="Proteomes" id="UP000828924"/>
    </source>
</evidence>
<accession>A0ABY3WFI5</accession>
<organism evidence="1 2">
    <name type="scientific">Streptomyces formicae</name>
    <dbReference type="NCBI Taxonomy" id="1616117"/>
    <lineage>
        <taxon>Bacteria</taxon>
        <taxon>Bacillati</taxon>
        <taxon>Actinomycetota</taxon>
        <taxon>Actinomycetes</taxon>
        <taxon>Kitasatosporales</taxon>
        <taxon>Streptomycetaceae</taxon>
        <taxon>Streptomyces</taxon>
    </lineage>
</organism>
<dbReference type="SUPFAM" id="SSF56784">
    <property type="entry name" value="HAD-like"/>
    <property type="match status" value="1"/>
</dbReference>
<dbReference type="InterPro" id="IPR023214">
    <property type="entry name" value="HAD_sf"/>
</dbReference>